<proteinExistence type="predicted"/>
<dbReference type="AlphaFoldDB" id="A0ABD0PWY5"/>
<evidence type="ECO:0000313" key="1">
    <source>
        <dbReference type="EMBL" id="KAL0178553.1"/>
    </source>
</evidence>
<comment type="caution">
    <text evidence="1">The sequence shown here is derived from an EMBL/GenBank/DDBJ whole genome shotgun (WGS) entry which is preliminary data.</text>
</comment>
<evidence type="ECO:0000313" key="2">
    <source>
        <dbReference type="Proteomes" id="UP001529510"/>
    </source>
</evidence>
<feature type="non-terminal residue" evidence="1">
    <location>
        <position position="81"/>
    </location>
</feature>
<feature type="non-terminal residue" evidence="1">
    <location>
        <position position="1"/>
    </location>
</feature>
<dbReference type="EMBL" id="JAMKFB020000013">
    <property type="protein sequence ID" value="KAL0178553.1"/>
    <property type="molecule type" value="Genomic_DNA"/>
</dbReference>
<dbReference type="Proteomes" id="UP001529510">
    <property type="component" value="Unassembled WGS sequence"/>
</dbReference>
<sequence length="81" mass="8969">SSTWTWSSNPRLVSPPPHRSPGLFVVWSVWKPFLGGGLCYESCPVCPPPEVACEFHTTQTVASHPRLRFLSPTGLIARTHL</sequence>
<keyword evidence="2" id="KW-1185">Reference proteome</keyword>
<accession>A0ABD0PWY5</accession>
<gene>
    <name evidence="1" type="ORF">M9458_027447</name>
</gene>
<organism evidence="1 2">
    <name type="scientific">Cirrhinus mrigala</name>
    <name type="common">Mrigala</name>
    <dbReference type="NCBI Taxonomy" id="683832"/>
    <lineage>
        <taxon>Eukaryota</taxon>
        <taxon>Metazoa</taxon>
        <taxon>Chordata</taxon>
        <taxon>Craniata</taxon>
        <taxon>Vertebrata</taxon>
        <taxon>Euteleostomi</taxon>
        <taxon>Actinopterygii</taxon>
        <taxon>Neopterygii</taxon>
        <taxon>Teleostei</taxon>
        <taxon>Ostariophysi</taxon>
        <taxon>Cypriniformes</taxon>
        <taxon>Cyprinidae</taxon>
        <taxon>Labeoninae</taxon>
        <taxon>Labeonini</taxon>
        <taxon>Cirrhinus</taxon>
    </lineage>
</organism>
<name>A0ABD0PWY5_CIRMR</name>
<reference evidence="1 2" key="1">
    <citation type="submission" date="2024-05" db="EMBL/GenBank/DDBJ databases">
        <title>Genome sequencing and assembly of Indian major carp, Cirrhinus mrigala (Hamilton, 1822).</title>
        <authorList>
            <person name="Mohindra V."/>
            <person name="Chowdhury L.M."/>
            <person name="Lal K."/>
            <person name="Jena J.K."/>
        </authorList>
    </citation>
    <scope>NUCLEOTIDE SEQUENCE [LARGE SCALE GENOMIC DNA]</scope>
    <source>
        <strain evidence="1">CM1030</strain>
        <tissue evidence="1">Blood</tissue>
    </source>
</reference>
<protein>
    <submittedName>
        <fullName evidence="1">Uncharacterized protein</fullName>
    </submittedName>
</protein>